<dbReference type="EMBL" id="JARK01000162">
    <property type="protein sequence ID" value="EYC41603.1"/>
    <property type="molecule type" value="Genomic_DNA"/>
</dbReference>
<organism evidence="1 2">
    <name type="scientific">Ancylostoma ceylanicum</name>
    <dbReference type="NCBI Taxonomy" id="53326"/>
    <lineage>
        <taxon>Eukaryota</taxon>
        <taxon>Metazoa</taxon>
        <taxon>Ecdysozoa</taxon>
        <taxon>Nematoda</taxon>
        <taxon>Chromadorea</taxon>
        <taxon>Rhabditida</taxon>
        <taxon>Rhabditina</taxon>
        <taxon>Rhabditomorpha</taxon>
        <taxon>Strongyloidea</taxon>
        <taxon>Ancylostomatidae</taxon>
        <taxon>Ancylostomatinae</taxon>
        <taxon>Ancylostoma</taxon>
    </lineage>
</organism>
<keyword evidence="2" id="KW-1185">Reference proteome</keyword>
<name>A0A016WRI5_9BILA</name>
<comment type="caution">
    <text evidence="1">The sequence shown here is derived from an EMBL/GenBank/DDBJ whole genome shotgun (WGS) entry which is preliminary data.</text>
</comment>
<dbReference type="AlphaFoldDB" id="A0A016WRI5"/>
<evidence type="ECO:0000313" key="2">
    <source>
        <dbReference type="Proteomes" id="UP000024635"/>
    </source>
</evidence>
<evidence type="ECO:0000313" key="1">
    <source>
        <dbReference type="EMBL" id="EYC41603.1"/>
    </source>
</evidence>
<gene>
    <name evidence="1" type="primary">Acey_s0562.g3488</name>
    <name evidence="1" type="ORF">Y032_0562g3488</name>
</gene>
<accession>A0A016WRI5</accession>
<sequence length="67" mass="7891">MNSRPSYRKRTESLARRLELRHTVIGSLCTCHYAYLRPEIRHCVGVTFAKRLAWSLVLIWSPIYLNS</sequence>
<proteinExistence type="predicted"/>
<dbReference type="Proteomes" id="UP000024635">
    <property type="component" value="Unassembled WGS sequence"/>
</dbReference>
<reference evidence="2" key="1">
    <citation type="journal article" date="2015" name="Nat. Genet.">
        <title>The genome and transcriptome of the zoonotic hookworm Ancylostoma ceylanicum identify infection-specific gene families.</title>
        <authorList>
            <person name="Schwarz E.M."/>
            <person name="Hu Y."/>
            <person name="Antoshechkin I."/>
            <person name="Miller M.M."/>
            <person name="Sternberg P.W."/>
            <person name="Aroian R.V."/>
        </authorList>
    </citation>
    <scope>NUCLEOTIDE SEQUENCE</scope>
    <source>
        <strain evidence="2">HY135</strain>
    </source>
</reference>
<protein>
    <submittedName>
        <fullName evidence="1">Uncharacterized protein</fullName>
    </submittedName>
</protein>